<reference evidence="1 2" key="1">
    <citation type="submission" date="2023-07" db="EMBL/GenBank/DDBJ databases">
        <title>Sorghum-associated microbial communities from plants grown in Nebraska, USA.</title>
        <authorList>
            <person name="Schachtman D."/>
        </authorList>
    </citation>
    <scope>NUCLEOTIDE SEQUENCE [LARGE SCALE GENOMIC DNA]</scope>
    <source>
        <strain evidence="1 2">BE316</strain>
    </source>
</reference>
<accession>A0ABU2A3Q8</accession>
<protein>
    <recommendedName>
        <fullName evidence="3">DUF4124 domain-containing protein</fullName>
    </recommendedName>
</protein>
<evidence type="ECO:0000313" key="1">
    <source>
        <dbReference type="EMBL" id="MDR7331822.1"/>
    </source>
</evidence>
<dbReference type="RefSeq" id="WP_310325547.1">
    <property type="nucleotide sequence ID" value="NZ_JAVDXV010000002.1"/>
</dbReference>
<comment type="caution">
    <text evidence="1">The sequence shown here is derived from an EMBL/GenBank/DDBJ whole genome shotgun (WGS) entry which is preliminary data.</text>
</comment>
<evidence type="ECO:0008006" key="3">
    <source>
        <dbReference type="Google" id="ProtNLM"/>
    </source>
</evidence>
<gene>
    <name evidence="1" type="ORF">J2X21_000948</name>
</gene>
<sequence length="143" mass="14944">MSLRGLVIALVLLAGVGLAWQQRAQLRAWLGTAPPVAAAIPSFNELGTNQPARTVEGRAKLSGLRKCVNGQQVSYTNVECPAGHREQAVTAAPVNVVPATPVARPAAAASGGGGQAALHRALDVAPDEQLRERLMDRAIEGRR</sequence>
<dbReference type="Proteomes" id="UP001180825">
    <property type="component" value="Unassembled WGS sequence"/>
</dbReference>
<evidence type="ECO:0000313" key="2">
    <source>
        <dbReference type="Proteomes" id="UP001180825"/>
    </source>
</evidence>
<name>A0ABU2A3Q8_9BURK</name>
<proteinExistence type="predicted"/>
<keyword evidence="2" id="KW-1185">Reference proteome</keyword>
<organism evidence="1 2">
    <name type="scientific">Roseateles asaccharophilus</name>
    <dbReference type="NCBI Taxonomy" id="582607"/>
    <lineage>
        <taxon>Bacteria</taxon>
        <taxon>Pseudomonadati</taxon>
        <taxon>Pseudomonadota</taxon>
        <taxon>Betaproteobacteria</taxon>
        <taxon>Burkholderiales</taxon>
        <taxon>Sphaerotilaceae</taxon>
        <taxon>Roseateles</taxon>
    </lineage>
</organism>
<dbReference type="EMBL" id="JAVDXV010000002">
    <property type="protein sequence ID" value="MDR7331822.1"/>
    <property type="molecule type" value="Genomic_DNA"/>
</dbReference>